<gene>
    <name evidence="2" type="ORF">B0H16DRAFT_1451426</name>
</gene>
<dbReference type="Proteomes" id="UP001215598">
    <property type="component" value="Unassembled WGS sequence"/>
</dbReference>
<keyword evidence="3" id="KW-1185">Reference proteome</keyword>
<dbReference type="EMBL" id="JARKIB010000014">
    <property type="protein sequence ID" value="KAJ7772347.1"/>
    <property type="molecule type" value="Genomic_DNA"/>
</dbReference>
<evidence type="ECO:0000313" key="3">
    <source>
        <dbReference type="Proteomes" id="UP001215598"/>
    </source>
</evidence>
<sequence>MILSFLVHAALATAALAQTVPVGVNTTIHDFQGNVFDLADRSTQPFSPVQSLDFKPGEGSPIWVLQPSGTMFTLRNVASNSILITLHNGHNWGTPSGQKSIQLVGGGINGALLLWNITRSVNGVGFKFARYLQYQERYCTWYQGADRRSGAGTGGPERTARDIVPDTTNIRHSKTSADTKNFRTVIRKFETSEFSECHYYHDSHIDRSNFQAPLANLRSKGDTANFHFHQRLIFPVYVRVEGYRRCIIAVIQSQQTVFGEPAY</sequence>
<protein>
    <recommendedName>
        <fullName evidence="4">Lectin</fullName>
    </recommendedName>
</protein>
<reference evidence="2" key="1">
    <citation type="submission" date="2023-03" db="EMBL/GenBank/DDBJ databases">
        <title>Massive genome expansion in bonnet fungi (Mycena s.s.) driven by repeated elements and novel gene families across ecological guilds.</title>
        <authorList>
            <consortium name="Lawrence Berkeley National Laboratory"/>
            <person name="Harder C.B."/>
            <person name="Miyauchi S."/>
            <person name="Viragh M."/>
            <person name="Kuo A."/>
            <person name="Thoen E."/>
            <person name="Andreopoulos B."/>
            <person name="Lu D."/>
            <person name="Skrede I."/>
            <person name="Drula E."/>
            <person name="Henrissat B."/>
            <person name="Morin E."/>
            <person name="Kohler A."/>
            <person name="Barry K."/>
            <person name="LaButti K."/>
            <person name="Morin E."/>
            <person name="Salamov A."/>
            <person name="Lipzen A."/>
            <person name="Mereny Z."/>
            <person name="Hegedus B."/>
            <person name="Baldrian P."/>
            <person name="Stursova M."/>
            <person name="Weitz H."/>
            <person name="Taylor A."/>
            <person name="Grigoriev I.V."/>
            <person name="Nagy L.G."/>
            <person name="Martin F."/>
            <person name="Kauserud H."/>
        </authorList>
    </citation>
    <scope>NUCLEOTIDE SEQUENCE</scope>
    <source>
        <strain evidence="2">CBHHK182m</strain>
    </source>
</reference>
<evidence type="ECO:0000313" key="2">
    <source>
        <dbReference type="EMBL" id="KAJ7772347.1"/>
    </source>
</evidence>
<name>A0AAD7JUN8_9AGAR</name>
<organism evidence="2 3">
    <name type="scientific">Mycena metata</name>
    <dbReference type="NCBI Taxonomy" id="1033252"/>
    <lineage>
        <taxon>Eukaryota</taxon>
        <taxon>Fungi</taxon>
        <taxon>Dikarya</taxon>
        <taxon>Basidiomycota</taxon>
        <taxon>Agaricomycotina</taxon>
        <taxon>Agaricomycetes</taxon>
        <taxon>Agaricomycetidae</taxon>
        <taxon>Agaricales</taxon>
        <taxon>Marasmiineae</taxon>
        <taxon>Mycenaceae</taxon>
        <taxon>Mycena</taxon>
    </lineage>
</organism>
<feature type="signal peptide" evidence="1">
    <location>
        <begin position="1"/>
        <end position="17"/>
    </location>
</feature>
<feature type="chain" id="PRO_5042061589" description="Lectin" evidence="1">
    <location>
        <begin position="18"/>
        <end position="263"/>
    </location>
</feature>
<keyword evidence="1" id="KW-0732">Signal</keyword>
<accession>A0AAD7JUN8</accession>
<evidence type="ECO:0000256" key="1">
    <source>
        <dbReference type="SAM" id="SignalP"/>
    </source>
</evidence>
<comment type="caution">
    <text evidence="2">The sequence shown here is derived from an EMBL/GenBank/DDBJ whole genome shotgun (WGS) entry which is preliminary data.</text>
</comment>
<evidence type="ECO:0008006" key="4">
    <source>
        <dbReference type="Google" id="ProtNLM"/>
    </source>
</evidence>
<dbReference type="AlphaFoldDB" id="A0AAD7JUN8"/>
<proteinExistence type="predicted"/>